<accession>A0A0G1IJQ3</accession>
<dbReference type="PANTHER" id="PTHR47964">
    <property type="entry name" value="ATP-DEPENDENT DNA HELICASE HOMOLOG RECG, CHLOROPLASTIC"/>
    <property type="match status" value="1"/>
</dbReference>
<evidence type="ECO:0000259" key="9">
    <source>
        <dbReference type="PROSITE" id="PS51192"/>
    </source>
</evidence>
<keyword evidence="1" id="KW-0963">Cytoplasm</keyword>
<dbReference type="Pfam" id="PF02559">
    <property type="entry name" value="CarD_TRCF_RID"/>
    <property type="match status" value="1"/>
</dbReference>
<dbReference type="EMBL" id="LCIR01000013">
    <property type="protein sequence ID" value="KKT59400.1"/>
    <property type="molecule type" value="Genomic_DNA"/>
</dbReference>
<dbReference type="InterPro" id="IPR001650">
    <property type="entry name" value="Helicase_C-like"/>
</dbReference>
<evidence type="ECO:0000256" key="2">
    <source>
        <dbReference type="ARBA" id="ARBA00022741"/>
    </source>
</evidence>
<dbReference type="InterPro" id="IPR041471">
    <property type="entry name" value="UvrB_inter"/>
</dbReference>
<reference evidence="11 12" key="1">
    <citation type="journal article" date="2015" name="Nature">
        <title>rRNA introns, odd ribosomes, and small enigmatic genomes across a large radiation of phyla.</title>
        <authorList>
            <person name="Brown C.T."/>
            <person name="Hug L.A."/>
            <person name="Thomas B.C."/>
            <person name="Sharon I."/>
            <person name="Castelle C.J."/>
            <person name="Singh A."/>
            <person name="Wilkins M.J."/>
            <person name="Williams K.H."/>
            <person name="Banfield J.F."/>
        </authorList>
    </citation>
    <scope>NUCLEOTIDE SEQUENCE [LARGE SCALE GENOMIC DNA]</scope>
</reference>
<dbReference type="InterPro" id="IPR011545">
    <property type="entry name" value="DEAD/DEAH_box_helicase_dom"/>
</dbReference>
<dbReference type="PANTHER" id="PTHR47964:SF1">
    <property type="entry name" value="ATP-DEPENDENT DNA HELICASE HOMOLOG RECG, CHLOROPLASTIC"/>
    <property type="match status" value="1"/>
</dbReference>
<dbReference type="Pfam" id="PF00271">
    <property type="entry name" value="Helicase_C"/>
    <property type="match status" value="1"/>
</dbReference>
<organism evidence="11 12">
    <name type="scientific">Candidatus Giovannonibacteria bacterium GW2011_GWA1_44_25</name>
    <dbReference type="NCBI Taxonomy" id="1618645"/>
    <lineage>
        <taxon>Bacteria</taxon>
        <taxon>Candidatus Giovannoniibacteriota</taxon>
    </lineage>
</organism>
<evidence type="ECO:0000256" key="6">
    <source>
        <dbReference type="ARBA" id="ARBA00022840"/>
    </source>
</evidence>
<feature type="domain" description="Helicase C-terminal" evidence="10">
    <location>
        <begin position="482"/>
        <end position="635"/>
    </location>
</feature>
<evidence type="ECO:0000256" key="7">
    <source>
        <dbReference type="ARBA" id="ARBA00023125"/>
    </source>
</evidence>
<dbReference type="Proteomes" id="UP000034087">
    <property type="component" value="Unassembled WGS sequence"/>
</dbReference>
<keyword evidence="3" id="KW-0227">DNA damage</keyword>
<keyword evidence="5" id="KW-0347">Helicase</keyword>
<sequence length="675" mass="75665">MKQSLDKILIAAVTPFFLDKGADWFTKNLKEIEENREANQFWRRNALIFEVGKQIKLSEFLRNIAELGYTKVWEAQHRGEFSQRGGVVHIFPINSDKIFAFEFEGNIIASVSEQIQNFSETRRSPPRFGEGLSAKKITGFANGDYVVHIDHGIGVYRGLTQTETQKDADIIIEYAPPRDRPNFPDLLFVPTIQIKKLSPYLGFKKPEIHRLGTRAWNLTKKKAKEDIVAYAKELLKTLAERKTAVRWPYEAFPDLEEELISNFSYEYTPDQKKAVEEIFSDMSKNAPMDRVLTGDVGFGKTEVAVLAAFRAALNQKQVAVMAPTTILADQHTEVFKKRLSGFGVEAARLTRLESGSQVKEILKKIEAGSIDIVIGTHKILSKTIKFKNLGLLIIDEEQKFGVSHKEKFSAIGGSASSGKKIVTPDMLTLSATPIPRTLHLALSGIRAISAIETPPEGRLEIKTYVLPKNSAKGGSASGGKNIIKEAITFELARNGQIYFLANRIHKIPQLLEELKKLKTAARIGILHGRMPEEKIVKTMHEFRERKLNLLVSTTIIENGLDLSNVNTLIVEDSTKLGLSQAHQLRGRIGRGDKEAFAYFLYPAQQLKEKAAERLEALERYSWLGAGLELAKRDLEIRGAGNILGRAQSGTAFRIGLNLYFELLDEAIADLRHRKS</sequence>
<dbReference type="SUPFAM" id="SSF52540">
    <property type="entry name" value="P-loop containing nucleoside triphosphate hydrolases"/>
    <property type="match status" value="3"/>
</dbReference>
<dbReference type="GO" id="GO:0005524">
    <property type="term" value="F:ATP binding"/>
    <property type="evidence" value="ECO:0007669"/>
    <property type="project" value="UniProtKB-KW"/>
</dbReference>
<dbReference type="Gene3D" id="2.40.10.170">
    <property type="match status" value="1"/>
</dbReference>
<dbReference type="SMART" id="SM00490">
    <property type="entry name" value="HELICc"/>
    <property type="match status" value="1"/>
</dbReference>
<keyword evidence="8" id="KW-0234">DNA repair</keyword>
<dbReference type="GO" id="GO:0003678">
    <property type="term" value="F:DNA helicase activity"/>
    <property type="evidence" value="ECO:0007669"/>
    <property type="project" value="TreeGrafter"/>
</dbReference>
<dbReference type="InterPro" id="IPR047112">
    <property type="entry name" value="RecG/Mfd"/>
</dbReference>
<dbReference type="SMART" id="SM01058">
    <property type="entry name" value="CarD_TRCF"/>
    <property type="match status" value="1"/>
</dbReference>
<dbReference type="InterPro" id="IPR027417">
    <property type="entry name" value="P-loop_NTPase"/>
</dbReference>
<proteinExistence type="predicted"/>
<keyword evidence="6" id="KW-0067">ATP-binding</keyword>
<dbReference type="InterPro" id="IPR036101">
    <property type="entry name" value="CarD-like/TRCF_RID_sf"/>
</dbReference>
<dbReference type="Pfam" id="PF00270">
    <property type="entry name" value="DEAD"/>
    <property type="match status" value="1"/>
</dbReference>
<dbReference type="InterPro" id="IPR003711">
    <property type="entry name" value="CarD-like/TRCF_RID"/>
</dbReference>
<dbReference type="Gene3D" id="3.40.50.300">
    <property type="entry name" value="P-loop containing nucleotide triphosphate hydrolases"/>
    <property type="match status" value="2"/>
</dbReference>
<evidence type="ECO:0000313" key="12">
    <source>
        <dbReference type="Proteomes" id="UP000034087"/>
    </source>
</evidence>
<dbReference type="SUPFAM" id="SSF141259">
    <property type="entry name" value="CarD-like"/>
    <property type="match status" value="1"/>
</dbReference>
<evidence type="ECO:0000256" key="5">
    <source>
        <dbReference type="ARBA" id="ARBA00022806"/>
    </source>
</evidence>
<evidence type="ECO:0000256" key="3">
    <source>
        <dbReference type="ARBA" id="ARBA00022763"/>
    </source>
</evidence>
<keyword evidence="2" id="KW-0547">Nucleotide-binding</keyword>
<dbReference type="SMART" id="SM00487">
    <property type="entry name" value="DEXDc"/>
    <property type="match status" value="1"/>
</dbReference>
<dbReference type="InterPro" id="IPR014001">
    <property type="entry name" value="Helicase_ATP-bd"/>
</dbReference>
<dbReference type="CDD" id="cd17991">
    <property type="entry name" value="DEXHc_TRCF"/>
    <property type="match status" value="1"/>
</dbReference>
<evidence type="ECO:0000256" key="8">
    <source>
        <dbReference type="ARBA" id="ARBA00023204"/>
    </source>
</evidence>
<feature type="domain" description="Helicase ATP-binding" evidence="9">
    <location>
        <begin position="281"/>
        <end position="451"/>
    </location>
</feature>
<keyword evidence="4" id="KW-0378">Hydrolase</keyword>
<evidence type="ECO:0000256" key="1">
    <source>
        <dbReference type="ARBA" id="ARBA00022490"/>
    </source>
</evidence>
<gene>
    <name evidence="11" type="ORF">UW53_C0013G0001</name>
</gene>
<dbReference type="PROSITE" id="PS51192">
    <property type="entry name" value="HELICASE_ATP_BIND_1"/>
    <property type="match status" value="1"/>
</dbReference>
<dbReference type="GO" id="GO:0016787">
    <property type="term" value="F:hydrolase activity"/>
    <property type="evidence" value="ECO:0007669"/>
    <property type="project" value="UniProtKB-KW"/>
</dbReference>
<dbReference type="Gene3D" id="3.30.2060.10">
    <property type="entry name" value="Penicillin-binding protein 1b domain"/>
    <property type="match status" value="1"/>
</dbReference>
<evidence type="ECO:0000256" key="4">
    <source>
        <dbReference type="ARBA" id="ARBA00022801"/>
    </source>
</evidence>
<evidence type="ECO:0000259" key="10">
    <source>
        <dbReference type="PROSITE" id="PS51194"/>
    </source>
</evidence>
<dbReference type="PATRIC" id="fig|1618645.3.peg.835"/>
<dbReference type="GO" id="GO:0006281">
    <property type="term" value="P:DNA repair"/>
    <property type="evidence" value="ECO:0007669"/>
    <property type="project" value="UniProtKB-KW"/>
</dbReference>
<protein>
    <submittedName>
        <fullName evidence="11">Transcription-repair coupling factor</fullName>
    </submittedName>
</protein>
<evidence type="ECO:0000313" key="11">
    <source>
        <dbReference type="EMBL" id="KKT59400.1"/>
    </source>
</evidence>
<dbReference type="PROSITE" id="PS51194">
    <property type="entry name" value="HELICASE_CTER"/>
    <property type="match status" value="1"/>
</dbReference>
<dbReference type="Pfam" id="PF17757">
    <property type="entry name" value="UvrB_inter"/>
    <property type="match status" value="1"/>
</dbReference>
<name>A0A0G1IJQ3_9BACT</name>
<dbReference type="AlphaFoldDB" id="A0A0G1IJQ3"/>
<dbReference type="GO" id="GO:0003677">
    <property type="term" value="F:DNA binding"/>
    <property type="evidence" value="ECO:0007669"/>
    <property type="project" value="UniProtKB-KW"/>
</dbReference>
<comment type="caution">
    <text evidence="11">The sequence shown here is derived from an EMBL/GenBank/DDBJ whole genome shotgun (WGS) entry which is preliminary data.</text>
</comment>
<keyword evidence="7" id="KW-0238">DNA-binding</keyword>